<evidence type="ECO:0000256" key="7">
    <source>
        <dbReference type="SAM" id="Phobius"/>
    </source>
</evidence>
<evidence type="ECO:0000256" key="3">
    <source>
        <dbReference type="ARBA" id="ARBA00022692"/>
    </source>
</evidence>
<evidence type="ECO:0000256" key="2">
    <source>
        <dbReference type="ARBA" id="ARBA00022679"/>
    </source>
</evidence>
<accession>A0A3G5A572</accession>
<dbReference type="EMBL" id="MK072246">
    <property type="protein sequence ID" value="AYV80639.1"/>
    <property type="molecule type" value="Genomic_DNA"/>
</dbReference>
<keyword evidence="3 7" id="KW-0812">Transmembrane</keyword>
<evidence type="ECO:0000256" key="1">
    <source>
        <dbReference type="ARBA" id="ARBA00004141"/>
    </source>
</evidence>
<name>A0A3G5A572_9VIRU</name>
<proteinExistence type="predicted"/>
<dbReference type="InterPro" id="IPR025749">
    <property type="entry name" value="Sphingomyelin_synth-like_dom"/>
</dbReference>
<dbReference type="PANTHER" id="PTHR21290">
    <property type="entry name" value="SPHINGOMYELIN SYNTHETASE"/>
    <property type="match status" value="1"/>
</dbReference>
<dbReference type="GO" id="GO:0005886">
    <property type="term" value="C:plasma membrane"/>
    <property type="evidence" value="ECO:0007669"/>
    <property type="project" value="TreeGrafter"/>
</dbReference>
<feature type="transmembrane region" description="Helical" evidence="7">
    <location>
        <begin position="139"/>
        <end position="156"/>
    </location>
</feature>
<evidence type="ECO:0000256" key="5">
    <source>
        <dbReference type="ARBA" id="ARBA00023098"/>
    </source>
</evidence>
<feature type="domain" description="Sphingomyelin synthase-like" evidence="8">
    <location>
        <begin position="135"/>
        <end position="202"/>
    </location>
</feature>
<feature type="transmembrane region" description="Helical" evidence="7">
    <location>
        <begin position="81"/>
        <end position="100"/>
    </location>
</feature>
<reference evidence="9" key="1">
    <citation type="submission" date="2018-10" db="EMBL/GenBank/DDBJ databases">
        <title>Hidden diversity of soil giant viruses.</title>
        <authorList>
            <person name="Schulz F."/>
            <person name="Alteio L."/>
            <person name="Goudeau D."/>
            <person name="Ryan E.M."/>
            <person name="Malmstrom R.R."/>
            <person name="Blanchard J."/>
            <person name="Woyke T."/>
        </authorList>
    </citation>
    <scope>NUCLEOTIDE SEQUENCE</scope>
    <source>
        <strain evidence="9">HAV1</strain>
    </source>
</reference>
<dbReference type="InterPro" id="IPR045221">
    <property type="entry name" value="Sphingomyelin_synth-like"/>
</dbReference>
<sequence>MNGKICLIAVWFCASILLEPLSAAYIIYHLQVYPDPRLLHDLMFEILPYWPWVYNYYSTVMLAVIALPCLYLAYKDKDFRYNIFVTIGTVFLFRDLSIVITNLPLTLHDLNDPKCINYSMLSFNNILKHTYFGYECADYFFSGHMLFYTLGFIAMYKIFKKYILIIMIPWFISCMLALLIARIHYSIDIVHSVFITTMVYNFVTPLMIKKLDEIFGEIDPGEIV</sequence>
<keyword evidence="2" id="KW-0808">Transferase</keyword>
<gene>
    <name evidence="9" type="ORF">Harvfovirus4_3</name>
</gene>
<organism evidence="9">
    <name type="scientific">Harvfovirus sp</name>
    <dbReference type="NCBI Taxonomy" id="2487768"/>
    <lineage>
        <taxon>Viruses</taxon>
        <taxon>Varidnaviria</taxon>
        <taxon>Bamfordvirae</taxon>
        <taxon>Nucleocytoviricota</taxon>
        <taxon>Megaviricetes</taxon>
        <taxon>Imitervirales</taxon>
        <taxon>Mimiviridae</taxon>
        <taxon>Klosneuvirinae</taxon>
    </lineage>
</organism>
<feature type="transmembrane region" description="Helical" evidence="7">
    <location>
        <begin position="163"/>
        <end position="183"/>
    </location>
</feature>
<dbReference type="Pfam" id="PF14360">
    <property type="entry name" value="PAP2_C"/>
    <property type="match status" value="1"/>
</dbReference>
<comment type="subcellular location">
    <subcellularLocation>
        <location evidence="1">Membrane</location>
        <topology evidence="1">Multi-pass membrane protein</topology>
    </subcellularLocation>
</comment>
<feature type="transmembrane region" description="Helical" evidence="7">
    <location>
        <begin position="189"/>
        <end position="208"/>
    </location>
</feature>
<dbReference type="GO" id="GO:0047493">
    <property type="term" value="F:ceramide cholinephosphotransferase activity"/>
    <property type="evidence" value="ECO:0007669"/>
    <property type="project" value="TreeGrafter"/>
</dbReference>
<dbReference type="PANTHER" id="PTHR21290:SF25">
    <property type="entry name" value="SPHINGOMYELIN SYNTHASE-RELATED PROTEIN 1"/>
    <property type="match status" value="1"/>
</dbReference>
<dbReference type="GO" id="GO:0033188">
    <property type="term" value="F:sphingomyelin synthase activity"/>
    <property type="evidence" value="ECO:0007669"/>
    <property type="project" value="TreeGrafter"/>
</dbReference>
<keyword evidence="6 7" id="KW-0472">Membrane</keyword>
<evidence type="ECO:0000256" key="4">
    <source>
        <dbReference type="ARBA" id="ARBA00022989"/>
    </source>
</evidence>
<dbReference type="GO" id="GO:0046513">
    <property type="term" value="P:ceramide biosynthetic process"/>
    <property type="evidence" value="ECO:0007669"/>
    <property type="project" value="TreeGrafter"/>
</dbReference>
<evidence type="ECO:0000313" key="9">
    <source>
        <dbReference type="EMBL" id="AYV80639.1"/>
    </source>
</evidence>
<protein>
    <recommendedName>
        <fullName evidence="8">Sphingomyelin synthase-like domain-containing protein</fullName>
    </recommendedName>
</protein>
<keyword evidence="4 7" id="KW-1133">Transmembrane helix</keyword>
<keyword evidence="5" id="KW-0443">Lipid metabolism</keyword>
<feature type="transmembrane region" description="Helical" evidence="7">
    <location>
        <begin position="54"/>
        <end position="74"/>
    </location>
</feature>
<evidence type="ECO:0000256" key="6">
    <source>
        <dbReference type="ARBA" id="ARBA00023136"/>
    </source>
</evidence>
<evidence type="ECO:0000259" key="8">
    <source>
        <dbReference type="Pfam" id="PF14360"/>
    </source>
</evidence>